<organism evidence="1 2">
    <name type="scientific">Araneus ventricosus</name>
    <name type="common">Orbweaver spider</name>
    <name type="synonym">Epeira ventricosa</name>
    <dbReference type="NCBI Taxonomy" id="182803"/>
    <lineage>
        <taxon>Eukaryota</taxon>
        <taxon>Metazoa</taxon>
        <taxon>Ecdysozoa</taxon>
        <taxon>Arthropoda</taxon>
        <taxon>Chelicerata</taxon>
        <taxon>Arachnida</taxon>
        <taxon>Araneae</taxon>
        <taxon>Araneomorphae</taxon>
        <taxon>Entelegynae</taxon>
        <taxon>Araneoidea</taxon>
        <taxon>Araneidae</taxon>
        <taxon>Araneus</taxon>
    </lineage>
</organism>
<dbReference type="OrthoDB" id="422540at2759"/>
<dbReference type="PANTHER" id="PTHR38681">
    <property type="entry name" value="RETROVIRUS-RELATED POL POLYPROTEIN FROM TRANSPOSON 412-LIKE PROTEIN-RELATED"/>
    <property type="match status" value="1"/>
</dbReference>
<dbReference type="Proteomes" id="UP000499080">
    <property type="component" value="Unassembled WGS sequence"/>
</dbReference>
<proteinExistence type="predicted"/>
<name>A0A4Y2W5Y1_ARAVE</name>
<keyword evidence="2" id="KW-1185">Reference proteome</keyword>
<comment type="caution">
    <text evidence="1">The sequence shown here is derived from an EMBL/GenBank/DDBJ whole genome shotgun (WGS) entry which is preliminary data.</text>
</comment>
<dbReference type="EMBL" id="BGPR01056203">
    <property type="protein sequence ID" value="GBO32719.1"/>
    <property type="molecule type" value="Genomic_DNA"/>
</dbReference>
<gene>
    <name evidence="1" type="ORF">AVEN_111261_1</name>
</gene>
<dbReference type="AlphaFoldDB" id="A0A4Y2W5Y1"/>
<protein>
    <submittedName>
        <fullName evidence="1">Uncharacterized protein</fullName>
    </submittedName>
</protein>
<dbReference type="PANTHER" id="PTHR38681:SF1">
    <property type="entry name" value="RETROVIRUS-RELATED POL POLYPROTEIN FROM TRANSPOSON 412-LIKE PROTEIN"/>
    <property type="match status" value="1"/>
</dbReference>
<evidence type="ECO:0000313" key="2">
    <source>
        <dbReference type="Proteomes" id="UP000499080"/>
    </source>
</evidence>
<evidence type="ECO:0000313" key="1">
    <source>
        <dbReference type="EMBL" id="GBO32719.1"/>
    </source>
</evidence>
<sequence length="130" mass="15111">MSCLPCSWTCVPASRRTWGVSPEEMIYGQCWCFPGEFFRNSKSPRPSIDRGDLSAEIALYSRKLRPVTNSHHSPSDVFLLPDLHTSTHVFVHSDTIRKPLEQPYHAPFTVFVGKRIFYHHHWWESSYSSE</sequence>
<accession>A0A4Y2W5Y1</accession>
<reference evidence="1 2" key="1">
    <citation type="journal article" date="2019" name="Sci. Rep.">
        <title>Orb-weaving spider Araneus ventricosus genome elucidates the spidroin gene catalogue.</title>
        <authorList>
            <person name="Kono N."/>
            <person name="Nakamura H."/>
            <person name="Ohtoshi R."/>
            <person name="Moran D.A.P."/>
            <person name="Shinohara A."/>
            <person name="Yoshida Y."/>
            <person name="Fujiwara M."/>
            <person name="Mori M."/>
            <person name="Tomita M."/>
            <person name="Arakawa K."/>
        </authorList>
    </citation>
    <scope>NUCLEOTIDE SEQUENCE [LARGE SCALE GENOMIC DNA]</scope>
</reference>